<dbReference type="PROSITE" id="PS51419">
    <property type="entry name" value="RAB"/>
    <property type="match status" value="1"/>
</dbReference>
<accession>A0A0L0H821</accession>
<dbReference type="InterPro" id="IPR005225">
    <property type="entry name" value="Small_GTP-bd"/>
</dbReference>
<dbReference type="STRING" id="645134.A0A0L0H821"/>
<evidence type="ECO:0000256" key="4">
    <source>
        <dbReference type="ARBA" id="ARBA00023136"/>
    </source>
</evidence>
<dbReference type="GO" id="GO:0016020">
    <property type="term" value="C:membrane"/>
    <property type="evidence" value="ECO:0007669"/>
    <property type="project" value="UniProtKB-SubCell"/>
</dbReference>
<dbReference type="SUPFAM" id="SSF52540">
    <property type="entry name" value="P-loop containing nucleoside triphosphate hydrolases"/>
    <property type="match status" value="1"/>
</dbReference>
<dbReference type="OMA" id="SSKACCV"/>
<protein>
    <submittedName>
        <fullName evidence="6">Small GTP-binding protein domain</fullName>
    </submittedName>
</protein>
<dbReference type="PROSITE" id="PS51420">
    <property type="entry name" value="RHO"/>
    <property type="match status" value="1"/>
</dbReference>
<dbReference type="RefSeq" id="XP_016605715.1">
    <property type="nucleotide sequence ID" value="XM_016755315.1"/>
</dbReference>
<dbReference type="InParanoid" id="A0A0L0H821"/>
<dbReference type="Gene3D" id="3.40.50.300">
    <property type="entry name" value="P-loop containing nucleotide triphosphate hydrolases"/>
    <property type="match status" value="1"/>
</dbReference>
<evidence type="ECO:0000313" key="7">
    <source>
        <dbReference type="Proteomes" id="UP000053201"/>
    </source>
</evidence>
<dbReference type="InterPro" id="IPR027417">
    <property type="entry name" value="P-loop_NTPase"/>
</dbReference>
<dbReference type="GO" id="GO:0003924">
    <property type="term" value="F:GTPase activity"/>
    <property type="evidence" value="ECO:0007669"/>
    <property type="project" value="InterPro"/>
</dbReference>
<evidence type="ECO:0000256" key="1">
    <source>
        <dbReference type="ARBA" id="ARBA00004370"/>
    </source>
</evidence>
<organism evidence="6 7">
    <name type="scientific">Spizellomyces punctatus (strain DAOM BR117)</name>
    <dbReference type="NCBI Taxonomy" id="645134"/>
    <lineage>
        <taxon>Eukaryota</taxon>
        <taxon>Fungi</taxon>
        <taxon>Fungi incertae sedis</taxon>
        <taxon>Chytridiomycota</taxon>
        <taxon>Chytridiomycota incertae sedis</taxon>
        <taxon>Chytridiomycetes</taxon>
        <taxon>Spizellomycetales</taxon>
        <taxon>Spizellomycetaceae</taxon>
        <taxon>Spizellomyces</taxon>
    </lineage>
</organism>
<dbReference type="InterPro" id="IPR003578">
    <property type="entry name" value="Small_GTPase_Rho"/>
</dbReference>
<dbReference type="GO" id="GO:0005525">
    <property type="term" value="F:GTP binding"/>
    <property type="evidence" value="ECO:0007669"/>
    <property type="project" value="UniProtKB-KW"/>
</dbReference>
<dbReference type="SMART" id="SM00176">
    <property type="entry name" value="RAN"/>
    <property type="match status" value="1"/>
</dbReference>
<dbReference type="AlphaFoldDB" id="A0A0L0H821"/>
<dbReference type="PRINTS" id="PR00449">
    <property type="entry name" value="RASTRNSFRMNG"/>
</dbReference>
<gene>
    <name evidence="6" type="ORF">SPPG_07140</name>
</gene>
<dbReference type="PROSITE" id="PS51421">
    <property type="entry name" value="RAS"/>
    <property type="match status" value="1"/>
</dbReference>
<dbReference type="OrthoDB" id="8830751at2759"/>
<dbReference type="GeneID" id="27690381"/>
<keyword evidence="4" id="KW-0472">Membrane</keyword>
<feature type="region of interest" description="Disordered" evidence="5">
    <location>
        <begin position="280"/>
        <end position="301"/>
    </location>
</feature>
<dbReference type="VEuPathDB" id="FungiDB:SPPG_07140"/>
<dbReference type="Pfam" id="PF00071">
    <property type="entry name" value="Ras"/>
    <property type="match status" value="1"/>
</dbReference>
<evidence type="ECO:0000313" key="6">
    <source>
        <dbReference type="EMBL" id="KNC97675.1"/>
    </source>
</evidence>
<evidence type="ECO:0000256" key="3">
    <source>
        <dbReference type="ARBA" id="ARBA00023134"/>
    </source>
</evidence>
<dbReference type="SMART" id="SM00175">
    <property type="entry name" value="RAB"/>
    <property type="match status" value="1"/>
</dbReference>
<evidence type="ECO:0000256" key="5">
    <source>
        <dbReference type="SAM" id="MobiDB-lite"/>
    </source>
</evidence>
<dbReference type="PANTHER" id="PTHR24072">
    <property type="entry name" value="RHO FAMILY GTPASE"/>
    <property type="match status" value="1"/>
</dbReference>
<dbReference type="InterPro" id="IPR001806">
    <property type="entry name" value="Small_GTPase"/>
</dbReference>
<keyword evidence="7" id="KW-1185">Reference proteome</keyword>
<dbReference type="eggNOG" id="KOG0393">
    <property type="taxonomic scope" value="Eukaryota"/>
</dbReference>
<dbReference type="SMART" id="SM00173">
    <property type="entry name" value="RAS"/>
    <property type="match status" value="1"/>
</dbReference>
<proteinExistence type="predicted"/>
<dbReference type="SMART" id="SM00174">
    <property type="entry name" value="RHO"/>
    <property type="match status" value="1"/>
</dbReference>
<dbReference type="Proteomes" id="UP000053201">
    <property type="component" value="Unassembled WGS sequence"/>
</dbReference>
<dbReference type="FunFam" id="3.40.50.300:FF:002060">
    <property type="entry name" value="Rho family GTPase"/>
    <property type="match status" value="1"/>
</dbReference>
<name>A0A0L0H821_SPIPD</name>
<dbReference type="NCBIfam" id="TIGR00231">
    <property type="entry name" value="small_GTP"/>
    <property type="match status" value="1"/>
</dbReference>
<reference evidence="6 7" key="1">
    <citation type="submission" date="2009-08" db="EMBL/GenBank/DDBJ databases">
        <title>The Genome Sequence of Spizellomyces punctatus strain DAOM BR117.</title>
        <authorList>
            <consortium name="The Broad Institute Genome Sequencing Platform"/>
            <person name="Russ C."/>
            <person name="Cuomo C."/>
            <person name="Shea T."/>
            <person name="Young S.K."/>
            <person name="Zeng Q."/>
            <person name="Koehrsen M."/>
            <person name="Haas B."/>
            <person name="Borodovsky M."/>
            <person name="Guigo R."/>
            <person name="Alvarado L."/>
            <person name="Berlin A."/>
            <person name="Bochicchio J."/>
            <person name="Borenstein D."/>
            <person name="Chapman S."/>
            <person name="Chen Z."/>
            <person name="Engels R."/>
            <person name="Freedman E."/>
            <person name="Gellesch M."/>
            <person name="Goldberg J."/>
            <person name="Griggs A."/>
            <person name="Gujja S."/>
            <person name="Heiman D."/>
            <person name="Hepburn T."/>
            <person name="Howarth C."/>
            <person name="Jen D."/>
            <person name="Larson L."/>
            <person name="Lewis B."/>
            <person name="Mehta T."/>
            <person name="Park D."/>
            <person name="Pearson M."/>
            <person name="Roberts A."/>
            <person name="Saif S."/>
            <person name="Shenoy N."/>
            <person name="Sisk P."/>
            <person name="Stolte C."/>
            <person name="Sykes S."/>
            <person name="Thomson T."/>
            <person name="Walk T."/>
            <person name="White J."/>
            <person name="Yandava C."/>
            <person name="Burger G."/>
            <person name="Gray M.W."/>
            <person name="Holland P.W.H."/>
            <person name="King N."/>
            <person name="Lang F.B.F."/>
            <person name="Roger A.J."/>
            <person name="Ruiz-Trillo I."/>
            <person name="Lander E."/>
            <person name="Nusbaum C."/>
        </authorList>
    </citation>
    <scope>NUCLEOTIDE SEQUENCE [LARGE SCALE GENOMIC DNA]</scope>
    <source>
        <strain evidence="6 7">DAOM BR117</strain>
    </source>
</reference>
<dbReference type="CDD" id="cd00157">
    <property type="entry name" value="Rho"/>
    <property type="match status" value="1"/>
</dbReference>
<dbReference type="GO" id="GO:0007264">
    <property type="term" value="P:small GTPase-mediated signal transduction"/>
    <property type="evidence" value="ECO:0007669"/>
    <property type="project" value="InterPro"/>
</dbReference>
<evidence type="ECO:0000256" key="2">
    <source>
        <dbReference type="ARBA" id="ARBA00022741"/>
    </source>
</evidence>
<comment type="subcellular location">
    <subcellularLocation>
        <location evidence="1">Membrane</location>
    </subcellularLocation>
</comment>
<feature type="compositionally biased region" description="Polar residues" evidence="5">
    <location>
        <begin position="396"/>
        <end position="428"/>
    </location>
</feature>
<sequence length="428" mass="46351">MLEKRKRAKLVCVGDEGVGKTALLLVYSGGQFPEKHLATVTETYLPKDSPFEIWDTAGAAELDRLRPFSYDKADAFIVAFSVVDHQSFQNIEERWIPEIRYFASNVPILLVGCKSDLRTDPETLESLRRIGYDPIRYDEGEQVAKRMGAYRYLECSARTRSGVAAIFEEAGRSIDYDKDLRHIEAVTKPFDNIAVILRRQSSLSTVTTAVTGISRPDWDGEDYDEISPGHSIHTVAIGEIRANVEILELHSLEPKDDETCHVAECDEAESGVIGIESPAANEEEEMERDSKNKPKKFILGGDPRKARDRVRIGGGGGGGGGGPIIRRASAESSSIASVSTASAAVLPGEVTMAKEADGDTPAVDALRPTETPEAVEAVSSPLSLIPSKPAMGPSPSRISPMTMTAETPISSSKTRQPKSTAGCQCTIL</sequence>
<keyword evidence="2" id="KW-0547">Nucleotide-binding</keyword>
<dbReference type="EMBL" id="KQ257463">
    <property type="protein sequence ID" value="KNC97675.1"/>
    <property type="molecule type" value="Genomic_DNA"/>
</dbReference>
<keyword evidence="3" id="KW-0342">GTP-binding</keyword>
<feature type="region of interest" description="Disordered" evidence="5">
    <location>
        <begin position="384"/>
        <end position="428"/>
    </location>
</feature>